<feature type="chain" id="PRO_5034061623" evidence="1">
    <location>
        <begin position="23"/>
        <end position="128"/>
    </location>
</feature>
<comment type="caution">
    <text evidence="2">The sequence shown here is derived from an EMBL/GenBank/DDBJ whole genome shotgun (WGS) entry which is preliminary data.</text>
</comment>
<dbReference type="EMBL" id="JACAZI010000018">
    <property type="protein sequence ID" value="KAF7341159.1"/>
    <property type="molecule type" value="Genomic_DNA"/>
</dbReference>
<reference evidence="2" key="1">
    <citation type="submission" date="2020-05" db="EMBL/GenBank/DDBJ databases">
        <title>Mycena genomes resolve the evolution of fungal bioluminescence.</title>
        <authorList>
            <person name="Tsai I.J."/>
        </authorList>
    </citation>
    <scope>NUCLEOTIDE SEQUENCE</scope>
    <source>
        <strain evidence="2">CCC161011</strain>
    </source>
</reference>
<evidence type="ECO:0000313" key="2">
    <source>
        <dbReference type="EMBL" id="KAF7341159.1"/>
    </source>
</evidence>
<accession>A0A8H6XI94</accession>
<sequence length="128" mass="12911">MFSTKSLLAAVAASVLISTVNAQAVNHTGTANLGFYQSTACGCPPFNGPYAVAIPSNLVGDAVCCQDSVTFIVAGGPEHGGSTTTAIYSGIYNGGAGTENVALSPLPFAALAGFPEDISVSDVTWFFN</sequence>
<protein>
    <submittedName>
        <fullName evidence="2">Uncharacterized protein</fullName>
    </submittedName>
</protein>
<proteinExistence type="predicted"/>
<gene>
    <name evidence="2" type="ORF">MVEN_01850700</name>
</gene>
<dbReference type="AlphaFoldDB" id="A0A8H6XI94"/>
<dbReference type="Proteomes" id="UP000620124">
    <property type="component" value="Unassembled WGS sequence"/>
</dbReference>
<dbReference type="OrthoDB" id="2918663at2759"/>
<keyword evidence="3" id="KW-1185">Reference proteome</keyword>
<keyword evidence="1" id="KW-0732">Signal</keyword>
<feature type="signal peptide" evidence="1">
    <location>
        <begin position="1"/>
        <end position="22"/>
    </location>
</feature>
<evidence type="ECO:0000313" key="3">
    <source>
        <dbReference type="Proteomes" id="UP000620124"/>
    </source>
</evidence>
<evidence type="ECO:0000256" key="1">
    <source>
        <dbReference type="SAM" id="SignalP"/>
    </source>
</evidence>
<organism evidence="2 3">
    <name type="scientific">Mycena venus</name>
    <dbReference type="NCBI Taxonomy" id="2733690"/>
    <lineage>
        <taxon>Eukaryota</taxon>
        <taxon>Fungi</taxon>
        <taxon>Dikarya</taxon>
        <taxon>Basidiomycota</taxon>
        <taxon>Agaricomycotina</taxon>
        <taxon>Agaricomycetes</taxon>
        <taxon>Agaricomycetidae</taxon>
        <taxon>Agaricales</taxon>
        <taxon>Marasmiineae</taxon>
        <taxon>Mycenaceae</taxon>
        <taxon>Mycena</taxon>
    </lineage>
</organism>
<name>A0A8H6XI94_9AGAR</name>